<keyword evidence="2 4" id="KW-0547">Nucleotide-binding</keyword>
<protein>
    <submittedName>
        <fullName evidence="6">ATP-dependent carboxylate-amine ligase</fullName>
    </submittedName>
</protein>
<gene>
    <name evidence="6" type="ORF">ABY42_12050</name>
</gene>
<evidence type="ECO:0000313" key="6">
    <source>
        <dbReference type="EMBL" id="AKU08430.1"/>
    </source>
</evidence>
<accession>A0A0K1IVT6</accession>
<dbReference type="EMBL" id="CP011947">
    <property type="protein sequence ID" value="AKU08430.1"/>
    <property type="molecule type" value="Genomic_DNA"/>
</dbReference>
<name>A0A0K1IVT6_HALGI</name>
<dbReference type="GO" id="GO:0046872">
    <property type="term" value="F:metal ion binding"/>
    <property type="evidence" value="ECO:0007669"/>
    <property type="project" value="UniProtKB-KW"/>
</dbReference>
<reference evidence="7" key="1">
    <citation type="journal article" date="2015" name="J. Biotechnol.">
        <title>Complete genome sequence of Haloferax gibbonsii strain ARA6, a potential producer of polyhydroxyalkanoates and halocins isolated from Araruama, Rio de Janeiro, Brasil.</title>
        <authorList>
            <person name="Pinto L.H."/>
            <person name="D'Alincourt Carvalho-Assef A.P."/>
            <person name="Vieira R.P."/>
            <person name="Clementino M.M."/>
            <person name="Albano R.M."/>
        </authorList>
    </citation>
    <scope>NUCLEOTIDE SEQUENCE [LARGE SCALE GENOMIC DNA]</scope>
    <source>
        <strain evidence="7">ARA6</strain>
    </source>
</reference>
<dbReference type="InterPro" id="IPR004666">
    <property type="entry name" value="Rp_bS6_RimK/Lys_biosynth_LsyX"/>
</dbReference>
<dbReference type="InterPro" id="IPR011761">
    <property type="entry name" value="ATP-grasp"/>
</dbReference>
<dbReference type="Gene3D" id="3.40.50.20">
    <property type="match status" value="1"/>
</dbReference>
<dbReference type="GO" id="GO:0005737">
    <property type="term" value="C:cytoplasm"/>
    <property type="evidence" value="ECO:0007669"/>
    <property type="project" value="TreeGrafter"/>
</dbReference>
<dbReference type="PROSITE" id="PS50975">
    <property type="entry name" value="ATP_GRASP"/>
    <property type="match status" value="1"/>
</dbReference>
<dbReference type="GO" id="GO:0005524">
    <property type="term" value="F:ATP binding"/>
    <property type="evidence" value="ECO:0007669"/>
    <property type="project" value="UniProtKB-UniRule"/>
</dbReference>
<feature type="domain" description="ATP-grasp" evidence="5">
    <location>
        <begin position="106"/>
        <end position="286"/>
    </location>
</feature>
<dbReference type="Proteomes" id="UP000066124">
    <property type="component" value="Chromosome"/>
</dbReference>
<proteinExistence type="predicted"/>
<evidence type="ECO:0000259" key="5">
    <source>
        <dbReference type="PROSITE" id="PS50975"/>
    </source>
</evidence>
<dbReference type="NCBIfam" id="TIGR00768">
    <property type="entry name" value="rimK_fam"/>
    <property type="match status" value="1"/>
</dbReference>
<dbReference type="GeneID" id="25246698"/>
<evidence type="ECO:0000313" key="7">
    <source>
        <dbReference type="Proteomes" id="UP000066124"/>
    </source>
</evidence>
<dbReference type="PANTHER" id="PTHR21621">
    <property type="entry name" value="RIBOSOMAL PROTEIN S6 MODIFICATION PROTEIN"/>
    <property type="match status" value="1"/>
</dbReference>
<dbReference type="PANTHER" id="PTHR21621:SF0">
    <property type="entry name" value="BETA-CITRYLGLUTAMATE SYNTHASE B-RELATED"/>
    <property type="match status" value="1"/>
</dbReference>
<evidence type="ECO:0000256" key="2">
    <source>
        <dbReference type="ARBA" id="ARBA00022741"/>
    </source>
</evidence>
<dbReference type="AlphaFoldDB" id="A0A0K1IVT6"/>
<dbReference type="PATRIC" id="fig|35746.4.peg.2612"/>
<evidence type="ECO:0000256" key="4">
    <source>
        <dbReference type="PROSITE-ProRule" id="PRU00409"/>
    </source>
</evidence>
<dbReference type="InterPro" id="IPR013651">
    <property type="entry name" value="ATP-grasp_RimK-type"/>
</dbReference>
<evidence type="ECO:0000256" key="1">
    <source>
        <dbReference type="ARBA" id="ARBA00022723"/>
    </source>
</evidence>
<dbReference type="KEGG" id="hgi:ABY42_12050"/>
<dbReference type="SUPFAM" id="SSF56059">
    <property type="entry name" value="Glutathione synthetase ATP-binding domain-like"/>
    <property type="match status" value="1"/>
</dbReference>
<keyword evidence="3 4" id="KW-0067">ATP-binding</keyword>
<evidence type="ECO:0000256" key="3">
    <source>
        <dbReference type="ARBA" id="ARBA00022840"/>
    </source>
</evidence>
<organism evidence="6 7">
    <name type="scientific">Haloferax gibbonsii</name>
    <dbReference type="NCBI Taxonomy" id="35746"/>
    <lineage>
        <taxon>Archaea</taxon>
        <taxon>Methanobacteriati</taxon>
        <taxon>Methanobacteriota</taxon>
        <taxon>Stenosarchaea group</taxon>
        <taxon>Halobacteria</taxon>
        <taxon>Halobacteriales</taxon>
        <taxon>Haloferacaceae</taxon>
        <taxon>Haloferax</taxon>
    </lineage>
</organism>
<sequence>MGGDEPTVTVGILGFHDSRETKAISNAVRALGHEAVWLHEEAVGIDVSPSGVALDPDVDVVVNRLLLSKSTSPLEDLSIASCYAAVRPVLNDPRSVLFAVHKHATGSRLAAAGVPVPHTYMATADARLNAAREGFGTPVVYKTAVGTNGGGTWLVDHDRAVSATVDGRRAFIQEYVDASERHRDLRIYIVDDEVVGAMYRYAPAGDWRTNVALGGDVEDATEELPPEAAGTALRAARALGLDYAGVDLIESDDGWVVLEVNPTAGFRGLFRATGRSPAAAIARLAIERAGGRVDPALVERVERSLDGTRPADAPSGIRDERVPVVGHAERVTVTGVSGSKAVLARIDTAASTTRIDPRLAADLGTEPPDVVDDGAPPRVDIVVELAGERRTVTAVLDEDVGPETPLRIGRDLLRDYYVDVRRGVRGDAGD</sequence>
<dbReference type="GO" id="GO:0016879">
    <property type="term" value="F:ligase activity, forming carbon-nitrogen bonds"/>
    <property type="evidence" value="ECO:0007669"/>
    <property type="project" value="TreeGrafter"/>
</dbReference>
<keyword evidence="6" id="KW-0436">Ligase</keyword>
<keyword evidence="1" id="KW-0479">Metal-binding</keyword>
<dbReference type="Gene3D" id="3.30.470.20">
    <property type="entry name" value="ATP-grasp fold, B domain"/>
    <property type="match status" value="1"/>
</dbReference>
<dbReference type="Pfam" id="PF08443">
    <property type="entry name" value="RimK"/>
    <property type="match status" value="1"/>
</dbReference>
<dbReference type="RefSeq" id="WP_004975267.1">
    <property type="nucleotide sequence ID" value="NZ_CP011947.1"/>
</dbReference>